<dbReference type="EMBL" id="FOTC01000002">
    <property type="protein sequence ID" value="SFL03845.1"/>
    <property type="molecule type" value="Genomic_DNA"/>
</dbReference>
<dbReference type="Gene3D" id="3.40.50.1820">
    <property type="entry name" value="alpha/beta hydrolase"/>
    <property type="match status" value="1"/>
</dbReference>
<evidence type="ECO:0000313" key="3">
    <source>
        <dbReference type="Proteomes" id="UP000199607"/>
    </source>
</evidence>
<sequence>MKLSRAVGITAVGLGSVALVNRTLRERAGELDAALPGDQHTYRWRGMDVAYTEAGDQSNPDLVFLHGINAAGSSGEFRDVFGELAEDYHVVAPDLPGFGRSDRPPLRYSAALYEDFVDDFLAEFDSPMVVASSLTSAYVTAVAAESDISRLLLVCPTSKAGPEPNQALRELVRSPLVGEALFNGLSSKPSIRYFNADHGYYDTSAVSDEWMDYEWRTSHQQNARFAPASFISGYLNSNVDLAATLGNLDIPVTLVWGREADIVPLSEGRELADEADARLVVFDDAKLLPHVEHAEAFVETLRQELAVDAS</sequence>
<protein>
    <submittedName>
        <fullName evidence="2">Pimeloyl-ACP methyl ester carboxylesterase</fullName>
    </submittedName>
</protein>
<dbReference type="STRING" id="553466.SAMN04487950_2101"/>
<name>A0A1I4EDM3_9EURY</name>
<dbReference type="PRINTS" id="PR00111">
    <property type="entry name" value="ABHYDROLASE"/>
</dbReference>
<dbReference type="AlphaFoldDB" id="A0A1I4EDM3"/>
<dbReference type="SUPFAM" id="SSF53474">
    <property type="entry name" value="alpha/beta-Hydrolases"/>
    <property type="match status" value="1"/>
</dbReference>
<organism evidence="2 3">
    <name type="scientific">Halogranum rubrum</name>
    <dbReference type="NCBI Taxonomy" id="553466"/>
    <lineage>
        <taxon>Archaea</taxon>
        <taxon>Methanobacteriati</taxon>
        <taxon>Methanobacteriota</taxon>
        <taxon>Stenosarchaea group</taxon>
        <taxon>Halobacteria</taxon>
        <taxon>Halobacteriales</taxon>
        <taxon>Haloferacaceae</taxon>
    </lineage>
</organism>
<dbReference type="InterPro" id="IPR000073">
    <property type="entry name" value="AB_hydrolase_1"/>
</dbReference>
<proteinExistence type="predicted"/>
<dbReference type="Proteomes" id="UP000199607">
    <property type="component" value="Unassembled WGS sequence"/>
</dbReference>
<dbReference type="RefSeq" id="WP_089869115.1">
    <property type="nucleotide sequence ID" value="NZ_FOTC01000002.1"/>
</dbReference>
<dbReference type="PANTHER" id="PTHR46438:SF2">
    <property type="entry name" value="ALPHA_BETA-HYDROLASES SUPERFAMILY PROTEIN"/>
    <property type="match status" value="1"/>
</dbReference>
<keyword evidence="3" id="KW-1185">Reference proteome</keyword>
<accession>A0A1I4EDM3</accession>
<evidence type="ECO:0000259" key="1">
    <source>
        <dbReference type="Pfam" id="PF12697"/>
    </source>
</evidence>
<dbReference type="Pfam" id="PF12697">
    <property type="entry name" value="Abhydrolase_6"/>
    <property type="match status" value="1"/>
</dbReference>
<dbReference type="PANTHER" id="PTHR46438">
    <property type="entry name" value="ALPHA/BETA-HYDROLASES SUPERFAMILY PROTEIN"/>
    <property type="match status" value="1"/>
</dbReference>
<reference evidence="3" key="1">
    <citation type="submission" date="2016-10" db="EMBL/GenBank/DDBJ databases">
        <authorList>
            <person name="Varghese N."/>
            <person name="Submissions S."/>
        </authorList>
    </citation>
    <scope>NUCLEOTIDE SEQUENCE [LARGE SCALE GENOMIC DNA]</scope>
    <source>
        <strain evidence="3">CGMCC 1.7738</strain>
    </source>
</reference>
<feature type="domain" description="AB hydrolase-1" evidence="1">
    <location>
        <begin position="62"/>
        <end position="299"/>
    </location>
</feature>
<dbReference type="InterPro" id="IPR029058">
    <property type="entry name" value="AB_hydrolase_fold"/>
</dbReference>
<gene>
    <name evidence="2" type="ORF">SAMN04487950_2101</name>
</gene>
<evidence type="ECO:0000313" key="2">
    <source>
        <dbReference type="EMBL" id="SFL03845.1"/>
    </source>
</evidence>